<evidence type="ECO:0000313" key="2">
    <source>
        <dbReference type="EMBL" id="KAJ7190915.1"/>
    </source>
</evidence>
<keyword evidence="3" id="KW-1185">Reference proteome</keyword>
<proteinExistence type="predicted"/>
<feature type="compositionally biased region" description="Basic and acidic residues" evidence="1">
    <location>
        <begin position="230"/>
        <end position="249"/>
    </location>
</feature>
<dbReference type="Proteomes" id="UP001219525">
    <property type="component" value="Unassembled WGS sequence"/>
</dbReference>
<gene>
    <name evidence="2" type="ORF">GGX14DRAFT_407561</name>
</gene>
<protein>
    <submittedName>
        <fullName evidence="2">Uncharacterized protein</fullName>
    </submittedName>
</protein>
<feature type="region of interest" description="Disordered" evidence="1">
    <location>
        <begin position="230"/>
        <end position="286"/>
    </location>
</feature>
<organism evidence="2 3">
    <name type="scientific">Mycena pura</name>
    <dbReference type="NCBI Taxonomy" id="153505"/>
    <lineage>
        <taxon>Eukaryota</taxon>
        <taxon>Fungi</taxon>
        <taxon>Dikarya</taxon>
        <taxon>Basidiomycota</taxon>
        <taxon>Agaricomycotina</taxon>
        <taxon>Agaricomycetes</taxon>
        <taxon>Agaricomycetidae</taxon>
        <taxon>Agaricales</taxon>
        <taxon>Marasmiineae</taxon>
        <taxon>Mycenaceae</taxon>
        <taxon>Mycena</taxon>
    </lineage>
</organism>
<comment type="caution">
    <text evidence="2">The sequence shown here is derived from an EMBL/GenBank/DDBJ whole genome shotgun (WGS) entry which is preliminary data.</text>
</comment>
<feature type="region of interest" description="Disordered" evidence="1">
    <location>
        <begin position="1"/>
        <end position="43"/>
    </location>
</feature>
<dbReference type="AlphaFoldDB" id="A0AAD6UN04"/>
<name>A0AAD6UN04_9AGAR</name>
<feature type="compositionally biased region" description="Basic and acidic residues" evidence="1">
    <location>
        <begin position="16"/>
        <end position="43"/>
    </location>
</feature>
<reference evidence="2" key="1">
    <citation type="submission" date="2023-03" db="EMBL/GenBank/DDBJ databases">
        <title>Massive genome expansion in bonnet fungi (Mycena s.s.) driven by repeated elements and novel gene families across ecological guilds.</title>
        <authorList>
            <consortium name="Lawrence Berkeley National Laboratory"/>
            <person name="Harder C.B."/>
            <person name="Miyauchi S."/>
            <person name="Viragh M."/>
            <person name="Kuo A."/>
            <person name="Thoen E."/>
            <person name="Andreopoulos B."/>
            <person name="Lu D."/>
            <person name="Skrede I."/>
            <person name="Drula E."/>
            <person name="Henrissat B."/>
            <person name="Morin E."/>
            <person name="Kohler A."/>
            <person name="Barry K."/>
            <person name="LaButti K."/>
            <person name="Morin E."/>
            <person name="Salamov A."/>
            <person name="Lipzen A."/>
            <person name="Mereny Z."/>
            <person name="Hegedus B."/>
            <person name="Baldrian P."/>
            <person name="Stursova M."/>
            <person name="Weitz H."/>
            <person name="Taylor A."/>
            <person name="Grigoriev I.V."/>
            <person name="Nagy L.G."/>
            <person name="Martin F."/>
            <person name="Kauserud H."/>
        </authorList>
    </citation>
    <scope>NUCLEOTIDE SEQUENCE</scope>
    <source>
        <strain evidence="2">9144</strain>
    </source>
</reference>
<dbReference type="EMBL" id="JARJCW010000140">
    <property type="protein sequence ID" value="KAJ7190915.1"/>
    <property type="molecule type" value="Genomic_DNA"/>
</dbReference>
<evidence type="ECO:0000256" key="1">
    <source>
        <dbReference type="SAM" id="MobiDB-lite"/>
    </source>
</evidence>
<accession>A0AAD6UN04</accession>
<feature type="compositionally biased region" description="Basic and acidic residues" evidence="1">
    <location>
        <begin position="257"/>
        <end position="282"/>
    </location>
</feature>
<feature type="region of interest" description="Disordered" evidence="1">
    <location>
        <begin position="190"/>
        <end position="209"/>
    </location>
</feature>
<evidence type="ECO:0000313" key="3">
    <source>
        <dbReference type="Proteomes" id="UP001219525"/>
    </source>
</evidence>
<sequence>MQTNSQEPKQASRPGHATDEEKRLRHAEAQRRYRERNLADTREKARLRMYRLREAIKSSEERRKLAAERRCAIDADYRERRRQESVEKDEGIISQNTSSSRLRLNSVMVKTLRSASYWQDFHRNRNRTAHARNANPHRESNNFLPSLHDASAVYTFNQLRAAPDVSFVQHDGRRIPSSDTTIFATPLSTATTVPPKTIPQHRKSRTTERVEHIIQARPTSDEVLLARFQESPEERRRRQLQEQLREARRARGRHRERYPSERVETRGHGLPDMQTRPHDPRRPSGHAQIPAAFKLDKTGRTAFKVDETGRAKVDETGRARRLDGVQRARLEPRL</sequence>